<proteinExistence type="predicted"/>
<evidence type="ECO:0000256" key="1">
    <source>
        <dbReference type="SAM" id="MobiDB-lite"/>
    </source>
</evidence>
<keyword evidence="3" id="KW-1185">Reference proteome</keyword>
<feature type="region of interest" description="Disordered" evidence="1">
    <location>
        <begin position="1"/>
        <end position="58"/>
    </location>
</feature>
<gene>
    <name evidence="2" type="ORF">Sps_02297</name>
</gene>
<accession>A0A1S6HPK4</accession>
<dbReference type="STRING" id="225848.Sps_02297"/>
<organism evidence="2 3">
    <name type="scientific">Shewanella psychrophila</name>
    <dbReference type="NCBI Taxonomy" id="225848"/>
    <lineage>
        <taxon>Bacteria</taxon>
        <taxon>Pseudomonadati</taxon>
        <taxon>Pseudomonadota</taxon>
        <taxon>Gammaproteobacteria</taxon>
        <taxon>Alteromonadales</taxon>
        <taxon>Shewanellaceae</taxon>
        <taxon>Shewanella</taxon>
    </lineage>
</organism>
<evidence type="ECO:0000313" key="3">
    <source>
        <dbReference type="Proteomes" id="UP000189545"/>
    </source>
</evidence>
<dbReference type="Proteomes" id="UP000189545">
    <property type="component" value="Chromosome"/>
</dbReference>
<dbReference type="EMBL" id="CP014782">
    <property type="protein sequence ID" value="AQS37455.1"/>
    <property type="molecule type" value="Genomic_DNA"/>
</dbReference>
<dbReference type="RefSeq" id="WP_169915755.1">
    <property type="nucleotide sequence ID" value="NZ_CP014782.1"/>
</dbReference>
<dbReference type="KEGG" id="spsw:Sps_02297"/>
<feature type="compositionally biased region" description="Acidic residues" evidence="1">
    <location>
        <begin position="1"/>
        <end position="11"/>
    </location>
</feature>
<name>A0A1S6HPK4_9GAMM</name>
<evidence type="ECO:0000313" key="2">
    <source>
        <dbReference type="EMBL" id="AQS37455.1"/>
    </source>
</evidence>
<dbReference type="AlphaFoldDB" id="A0A1S6HPK4"/>
<sequence>MSNFYDSDDLLWDSQIGSDSDNEEHQGKHKSKRNKHRRRQLLDLKRQQGEPLSEQYQA</sequence>
<protein>
    <submittedName>
        <fullName evidence="2">Uncharacterized protein</fullName>
    </submittedName>
</protein>
<feature type="compositionally biased region" description="Basic residues" evidence="1">
    <location>
        <begin position="27"/>
        <end position="39"/>
    </location>
</feature>
<reference evidence="2 3" key="1">
    <citation type="submission" date="2016-03" db="EMBL/GenBank/DDBJ databases">
        <title>Complete genome sequence of Shewanella psychrophila WP2, a deep sea bacterium isolated from west Pacific sediment.</title>
        <authorList>
            <person name="Xu G."/>
            <person name="Jian H."/>
        </authorList>
    </citation>
    <scope>NUCLEOTIDE SEQUENCE [LARGE SCALE GENOMIC DNA]</scope>
    <source>
        <strain evidence="2 3">WP2</strain>
    </source>
</reference>